<evidence type="ECO:0000256" key="6">
    <source>
        <dbReference type="ARBA" id="ARBA00024937"/>
    </source>
</evidence>
<dbReference type="Pfam" id="PF00455">
    <property type="entry name" value="DeoRC"/>
    <property type="match status" value="1"/>
</dbReference>
<name>A0ABS2QA84_9BACL</name>
<comment type="caution">
    <text evidence="8">The sequence shown here is derived from an EMBL/GenBank/DDBJ whole genome shotgun (WGS) entry which is preliminary data.</text>
</comment>
<evidence type="ECO:0000256" key="1">
    <source>
        <dbReference type="ARBA" id="ARBA00021390"/>
    </source>
</evidence>
<feature type="domain" description="HTH deoR-type" evidence="7">
    <location>
        <begin position="4"/>
        <end position="59"/>
    </location>
</feature>
<gene>
    <name evidence="8" type="ORF">JOC27_002110</name>
</gene>
<dbReference type="SMART" id="SM01134">
    <property type="entry name" value="DeoRC"/>
    <property type="match status" value="1"/>
</dbReference>
<keyword evidence="2" id="KW-0678">Repressor</keyword>
<protein>
    <recommendedName>
        <fullName evidence="1">Lactose phosphotransferase system repressor</fullName>
    </recommendedName>
</protein>
<dbReference type="Proteomes" id="UP000823201">
    <property type="component" value="Unassembled WGS sequence"/>
</dbReference>
<dbReference type="InterPro" id="IPR036388">
    <property type="entry name" value="WH-like_DNA-bd_sf"/>
</dbReference>
<keyword evidence="9" id="KW-1185">Reference proteome</keyword>
<dbReference type="SUPFAM" id="SSF100950">
    <property type="entry name" value="NagB/RpiA/CoA transferase-like"/>
    <property type="match status" value="1"/>
</dbReference>
<dbReference type="InterPro" id="IPR001034">
    <property type="entry name" value="DeoR_HTH"/>
</dbReference>
<dbReference type="InterPro" id="IPR036390">
    <property type="entry name" value="WH_DNA-bd_sf"/>
</dbReference>
<evidence type="ECO:0000313" key="8">
    <source>
        <dbReference type="EMBL" id="MBM7658648.1"/>
    </source>
</evidence>
<dbReference type="PROSITE" id="PS51000">
    <property type="entry name" value="HTH_DEOR_2"/>
    <property type="match status" value="1"/>
</dbReference>
<keyword evidence="5" id="KW-0804">Transcription</keyword>
<dbReference type="PROSITE" id="PS00894">
    <property type="entry name" value="HTH_DEOR_1"/>
    <property type="match status" value="1"/>
</dbReference>
<accession>A0ABS2QA84</accession>
<evidence type="ECO:0000256" key="5">
    <source>
        <dbReference type="ARBA" id="ARBA00023163"/>
    </source>
</evidence>
<evidence type="ECO:0000256" key="3">
    <source>
        <dbReference type="ARBA" id="ARBA00023015"/>
    </source>
</evidence>
<organism evidence="8 9">
    <name type="scientific">Sporolactobacillus spathodeae</name>
    <dbReference type="NCBI Taxonomy" id="1465502"/>
    <lineage>
        <taxon>Bacteria</taxon>
        <taxon>Bacillati</taxon>
        <taxon>Bacillota</taxon>
        <taxon>Bacilli</taxon>
        <taxon>Bacillales</taxon>
        <taxon>Sporolactobacillaceae</taxon>
        <taxon>Sporolactobacillus</taxon>
    </lineage>
</organism>
<proteinExistence type="predicted"/>
<reference evidence="8 9" key="1">
    <citation type="submission" date="2021-01" db="EMBL/GenBank/DDBJ databases">
        <title>Genomic Encyclopedia of Type Strains, Phase IV (KMG-IV): sequencing the most valuable type-strain genomes for metagenomic binning, comparative biology and taxonomic classification.</title>
        <authorList>
            <person name="Goeker M."/>
        </authorList>
    </citation>
    <scope>NUCLEOTIDE SEQUENCE [LARGE SCALE GENOMIC DNA]</scope>
    <source>
        <strain evidence="8 9">DSM 100968</strain>
    </source>
</reference>
<comment type="function">
    <text evidence="6">Repressor of the lactose catabolism operon. Galactose-6-phosphate is the inducer.</text>
</comment>
<dbReference type="PRINTS" id="PR00037">
    <property type="entry name" value="HTHLACR"/>
</dbReference>
<dbReference type="InterPro" id="IPR037171">
    <property type="entry name" value="NagB/RpiA_transferase-like"/>
</dbReference>
<evidence type="ECO:0000259" key="7">
    <source>
        <dbReference type="PROSITE" id="PS51000"/>
    </source>
</evidence>
<dbReference type="Pfam" id="PF08220">
    <property type="entry name" value="HTH_DeoR"/>
    <property type="match status" value="1"/>
</dbReference>
<dbReference type="SUPFAM" id="SSF46785">
    <property type="entry name" value="Winged helix' DNA-binding domain"/>
    <property type="match status" value="1"/>
</dbReference>
<dbReference type="RefSeq" id="WP_239530249.1">
    <property type="nucleotide sequence ID" value="NZ_CBCRXA010000028.1"/>
</dbReference>
<dbReference type="InterPro" id="IPR050313">
    <property type="entry name" value="Carb_Metab_HTH_regulators"/>
</dbReference>
<evidence type="ECO:0000256" key="4">
    <source>
        <dbReference type="ARBA" id="ARBA00023125"/>
    </source>
</evidence>
<dbReference type="InterPro" id="IPR014036">
    <property type="entry name" value="DeoR-like_C"/>
</dbReference>
<keyword evidence="3" id="KW-0805">Transcription regulation</keyword>
<dbReference type="PANTHER" id="PTHR30363:SF4">
    <property type="entry name" value="GLYCEROL-3-PHOSPHATE REGULON REPRESSOR"/>
    <property type="match status" value="1"/>
</dbReference>
<evidence type="ECO:0000256" key="2">
    <source>
        <dbReference type="ARBA" id="ARBA00022491"/>
    </source>
</evidence>
<evidence type="ECO:0000313" key="9">
    <source>
        <dbReference type="Proteomes" id="UP000823201"/>
    </source>
</evidence>
<sequence>MILKEERYQQIIKMVNEKETVTVNALADKLGVAKMTIRRDLDDLERRRILLRIHGGAQKISSPYKELSHNQKRSLHVSEKQHIAQKCAALIHEDENVFLGPGTTNEMIFDYLDHIQHLDIVTNAMTIFERFKEDSRFDLLLIGGRYRRRSGTCIGYFANKLLNEIKVSKAFIGTNGISGSFVTTANEEEGNGQQVILNNAAERYVVADHSKIGVEAFYRFYEVERLTAIITDPGIDQGIVDEYRKMTRLIY</sequence>
<dbReference type="SMART" id="SM00420">
    <property type="entry name" value="HTH_DEOR"/>
    <property type="match status" value="1"/>
</dbReference>
<keyword evidence="4" id="KW-0238">DNA-binding</keyword>
<dbReference type="PANTHER" id="PTHR30363">
    <property type="entry name" value="HTH-TYPE TRANSCRIPTIONAL REGULATOR SRLR-RELATED"/>
    <property type="match status" value="1"/>
</dbReference>
<dbReference type="EMBL" id="JAFBEV010000020">
    <property type="protein sequence ID" value="MBM7658648.1"/>
    <property type="molecule type" value="Genomic_DNA"/>
</dbReference>
<dbReference type="InterPro" id="IPR018356">
    <property type="entry name" value="Tscrpt_reg_HTH_DeoR_CS"/>
</dbReference>
<dbReference type="Gene3D" id="1.10.10.10">
    <property type="entry name" value="Winged helix-like DNA-binding domain superfamily/Winged helix DNA-binding domain"/>
    <property type="match status" value="1"/>
</dbReference>
<dbReference type="Gene3D" id="3.40.50.1360">
    <property type="match status" value="1"/>
</dbReference>